<dbReference type="GO" id="GO:0004637">
    <property type="term" value="F:phosphoribosylamine-glycine ligase activity"/>
    <property type="evidence" value="ECO:0007669"/>
    <property type="project" value="UniProtKB-EC"/>
</dbReference>
<evidence type="ECO:0000256" key="2">
    <source>
        <dbReference type="ARBA" id="ARBA00013255"/>
    </source>
</evidence>
<evidence type="ECO:0000256" key="1">
    <source>
        <dbReference type="ARBA" id="ARBA00005174"/>
    </source>
</evidence>
<dbReference type="GO" id="GO:0005524">
    <property type="term" value="F:ATP binding"/>
    <property type="evidence" value="ECO:0007669"/>
    <property type="project" value="UniProtKB-UniRule"/>
</dbReference>
<dbReference type="AlphaFoldDB" id="A8MCJ7"/>
<evidence type="ECO:0000256" key="8">
    <source>
        <dbReference type="ARBA" id="ARBA00042242"/>
    </source>
</evidence>
<dbReference type="EC" id="6.3.4.13" evidence="2"/>
<evidence type="ECO:0000259" key="11">
    <source>
        <dbReference type="PROSITE" id="PS50975"/>
    </source>
</evidence>
<dbReference type="GeneID" id="5708946"/>
<dbReference type="SUPFAM" id="SSF52440">
    <property type="entry name" value="PreATP-grasp domain"/>
    <property type="match status" value="1"/>
</dbReference>
<dbReference type="Gene3D" id="3.30.470.20">
    <property type="entry name" value="ATP-grasp fold, B domain"/>
    <property type="match status" value="1"/>
</dbReference>
<evidence type="ECO:0000256" key="10">
    <source>
        <dbReference type="PROSITE-ProRule" id="PRU00409"/>
    </source>
</evidence>
<comment type="similarity">
    <text evidence="7">Belongs to the GARS family.</text>
</comment>
<dbReference type="PANTHER" id="PTHR43472">
    <property type="entry name" value="PHOSPHORIBOSYLAMINE--GLYCINE LIGASE"/>
    <property type="match status" value="1"/>
</dbReference>
<dbReference type="Gene3D" id="3.40.50.20">
    <property type="match status" value="1"/>
</dbReference>
<proteinExistence type="inferred from homology"/>
<accession>A8MCJ7</accession>
<dbReference type="eggNOG" id="arCOG04415">
    <property type="taxonomic scope" value="Archaea"/>
</dbReference>
<organism evidence="12 13">
    <name type="scientific">Caldivirga maquilingensis (strain ATCC 700844 / DSM 13496 / JCM 10307 / IC-167)</name>
    <dbReference type="NCBI Taxonomy" id="397948"/>
    <lineage>
        <taxon>Archaea</taxon>
        <taxon>Thermoproteota</taxon>
        <taxon>Thermoprotei</taxon>
        <taxon>Thermoproteales</taxon>
        <taxon>Thermoproteaceae</taxon>
        <taxon>Caldivirga</taxon>
    </lineage>
</organism>
<dbReference type="Pfam" id="PF01071">
    <property type="entry name" value="GARS_A"/>
    <property type="match status" value="1"/>
</dbReference>
<dbReference type="SUPFAM" id="SSF56059">
    <property type="entry name" value="Glutathione synthetase ATP-binding domain-like"/>
    <property type="match status" value="1"/>
</dbReference>
<keyword evidence="4 10" id="KW-0547">Nucleotide-binding</keyword>
<evidence type="ECO:0000313" key="13">
    <source>
        <dbReference type="Proteomes" id="UP000001137"/>
    </source>
</evidence>
<sequence length="490" mass="53909">MIKSKVLLVGDGAREHAIAEALSRSVNEPRISALVNHINPGIRRIVESTGGSLVIGPLNQEGVVKAINVINPDLVVIGPEEPQFAGVADKAVEMGVPTFGALSRLARIEQSKAFARWLMWRYRIPGRIAYRAFRSVEEAIEYVKNAGSVAIKPARQSGGKGVRVFWVNQAYLRDGVNDAKETQLIDAANDVLKYGDVEDLIIVEETVSGVEYTVQVITDGVNILPLPPIQDHPHAFDGDIGPECGGMGSVAGPGARLPFLRDDEYWESVNIVKSTINALQRETGLRYVGVLSGQFMLTSYGPTLIEYYSRLGDPEALNALALLRGDFLELIEAAVEGRLPSFNYSFSNEVTVAKAIAPLGYPHRRDLAAGRRISIDFNGIKKLGCGLYFGSVEYVNGEYRTLGSRAVEILATGSSYSEAHAKAEECISLVKSSDWKLIHRVDVGEPSLMERRIRDAELVREVYRWRRSHGLGRVRIDWVPGRDVAVYDYS</sequence>
<gene>
    <name evidence="12" type="ordered locus">Cmaq_0663</name>
</gene>
<dbReference type="InterPro" id="IPR020560">
    <property type="entry name" value="PRibGlycinamide_synth_C-dom"/>
</dbReference>
<dbReference type="PROSITE" id="PS50975">
    <property type="entry name" value="ATP_GRASP"/>
    <property type="match status" value="1"/>
</dbReference>
<dbReference type="SMART" id="SM01210">
    <property type="entry name" value="GARS_C"/>
    <property type="match status" value="1"/>
</dbReference>
<evidence type="ECO:0000256" key="5">
    <source>
        <dbReference type="ARBA" id="ARBA00022755"/>
    </source>
</evidence>
<protein>
    <recommendedName>
        <fullName evidence="2">phosphoribosylamine--glycine ligase</fullName>
        <ecNumber evidence="2">6.3.4.13</ecNumber>
    </recommendedName>
    <alternativeName>
        <fullName evidence="8">Glycinamide ribonucleotide synthetase</fullName>
    </alternativeName>
    <alternativeName>
        <fullName evidence="9">Phosphoribosylglycinamide synthetase</fullName>
    </alternativeName>
</protein>
<evidence type="ECO:0000256" key="6">
    <source>
        <dbReference type="ARBA" id="ARBA00022840"/>
    </source>
</evidence>
<dbReference type="InterPro" id="IPR000115">
    <property type="entry name" value="PRibGlycinamide_synth"/>
</dbReference>
<dbReference type="InterPro" id="IPR011761">
    <property type="entry name" value="ATP-grasp"/>
</dbReference>
<dbReference type="STRING" id="397948.Cmaq_0663"/>
<keyword evidence="6 10" id="KW-0067">ATP-binding</keyword>
<feature type="domain" description="ATP-grasp" evidence="11">
    <location>
        <begin position="116"/>
        <end position="336"/>
    </location>
</feature>
<evidence type="ECO:0000256" key="3">
    <source>
        <dbReference type="ARBA" id="ARBA00022598"/>
    </source>
</evidence>
<evidence type="ECO:0000313" key="12">
    <source>
        <dbReference type="EMBL" id="ABW01503.1"/>
    </source>
</evidence>
<keyword evidence="13" id="KW-1185">Reference proteome</keyword>
<dbReference type="Pfam" id="PF02844">
    <property type="entry name" value="GARS_N"/>
    <property type="match status" value="1"/>
</dbReference>
<evidence type="ECO:0000256" key="9">
    <source>
        <dbReference type="ARBA" id="ARBA00042864"/>
    </source>
</evidence>
<dbReference type="GO" id="GO:0046872">
    <property type="term" value="F:metal ion binding"/>
    <property type="evidence" value="ECO:0007669"/>
    <property type="project" value="InterPro"/>
</dbReference>
<dbReference type="Gene3D" id="3.90.600.10">
    <property type="entry name" value="Phosphoribosylglycinamide synthetase, C-terminal domain"/>
    <property type="match status" value="1"/>
</dbReference>
<dbReference type="GO" id="GO:0006189">
    <property type="term" value="P:'de novo' IMP biosynthetic process"/>
    <property type="evidence" value="ECO:0007669"/>
    <property type="project" value="UniProtKB-UniPathway"/>
</dbReference>
<dbReference type="RefSeq" id="WP_012185723.1">
    <property type="nucleotide sequence ID" value="NC_009954.1"/>
</dbReference>
<keyword evidence="3 12" id="KW-0436">Ligase</keyword>
<name>A8MCJ7_CALMQ</name>
<dbReference type="NCBIfam" id="TIGR00877">
    <property type="entry name" value="purD"/>
    <property type="match status" value="1"/>
</dbReference>
<dbReference type="UniPathway" id="UPA00074">
    <property type="reaction ID" value="UER00125"/>
</dbReference>
<reference evidence="12 13" key="1">
    <citation type="submission" date="2007-10" db="EMBL/GenBank/DDBJ databases">
        <title>Complete sequence of Caldivirga maquilingensis IC-167.</title>
        <authorList>
            <consortium name="US DOE Joint Genome Institute"/>
            <person name="Copeland A."/>
            <person name="Lucas S."/>
            <person name="Lapidus A."/>
            <person name="Barry K."/>
            <person name="Glavina del Rio T."/>
            <person name="Dalin E."/>
            <person name="Tice H."/>
            <person name="Pitluck S."/>
            <person name="Saunders E."/>
            <person name="Brettin T."/>
            <person name="Bruce D."/>
            <person name="Detter J.C."/>
            <person name="Han C."/>
            <person name="Schmutz J."/>
            <person name="Larimer F."/>
            <person name="Land M."/>
            <person name="Hauser L."/>
            <person name="Kyrpides N."/>
            <person name="Ivanova N."/>
            <person name="Biddle J.F."/>
            <person name="Zhang Z."/>
            <person name="Fitz-Gibbon S.T."/>
            <person name="Lowe T.M."/>
            <person name="Saltikov C."/>
            <person name="House C.H."/>
            <person name="Richardson P."/>
        </authorList>
    </citation>
    <scope>NUCLEOTIDE SEQUENCE [LARGE SCALE GENOMIC DNA]</scope>
    <source>
        <strain evidence="13">ATCC 700844 / DSM 13496 / JCM 10307 / IC-167</strain>
    </source>
</reference>
<dbReference type="InterPro" id="IPR011054">
    <property type="entry name" value="Rudment_hybrid_motif"/>
</dbReference>
<evidence type="ECO:0000256" key="7">
    <source>
        <dbReference type="ARBA" id="ARBA00038345"/>
    </source>
</evidence>
<evidence type="ECO:0000256" key="4">
    <source>
        <dbReference type="ARBA" id="ARBA00022741"/>
    </source>
</evidence>
<dbReference type="SMART" id="SM01209">
    <property type="entry name" value="GARS_A"/>
    <property type="match status" value="1"/>
</dbReference>
<dbReference type="GO" id="GO:0009113">
    <property type="term" value="P:purine nucleobase biosynthetic process"/>
    <property type="evidence" value="ECO:0007669"/>
    <property type="project" value="InterPro"/>
</dbReference>
<dbReference type="PANTHER" id="PTHR43472:SF1">
    <property type="entry name" value="PHOSPHORIBOSYLAMINE--GLYCINE LIGASE, CHLOROPLASTIC"/>
    <property type="match status" value="1"/>
</dbReference>
<dbReference type="EMBL" id="CP000852">
    <property type="protein sequence ID" value="ABW01503.1"/>
    <property type="molecule type" value="Genomic_DNA"/>
</dbReference>
<dbReference type="InterPro" id="IPR020562">
    <property type="entry name" value="PRibGlycinamide_synth_N"/>
</dbReference>
<keyword evidence="5" id="KW-0658">Purine biosynthesis</keyword>
<dbReference type="SUPFAM" id="SSF51246">
    <property type="entry name" value="Rudiment single hybrid motif"/>
    <property type="match status" value="1"/>
</dbReference>
<dbReference type="HOGENOM" id="CLU_027420_3_0_2"/>
<dbReference type="InterPro" id="IPR016185">
    <property type="entry name" value="PreATP-grasp_dom_sf"/>
</dbReference>
<dbReference type="KEGG" id="cma:Cmaq_0663"/>
<dbReference type="InterPro" id="IPR020561">
    <property type="entry name" value="PRibGlycinamid_synth_ATP-grasp"/>
</dbReference>
<dbReference type="Proteomes" id="UP000001137">
    <property type="component" value="Chromosome"/>
</dbReference>
<dbReference type="OrthoDB" id="146558at2157"/>
<dbReference type="Pfam" id="PF02843">
    <property type="entry name" value="GARS_C"/>
    <property type="match status" value="1"/>
</dbReference>
<comment type="pathway">
    <text evidence="1">Purine metabolism; IMP biosynthesis via de novo pathway; N(1)-(5-phospho-D-ribosyl)glycinamide from 5-phospho-alpha-D-ribose 1-diphosphate: step 2/2.</text>
</comment>
<dbReference type="InterPro" id="IPR037123">
    <property type="entry name" value="PRibGlycinamide_synth_C_sf"/>
</dbReference>